<name>A0AAD3S3Z8_NEPGR</name>
<proteinExistence type="predicted"/>
<protein>
    <submittedName>
        <fullName evidence="1">Uncharacterized protein</fullName>
    </submittedName>
</protein>
<dbReference type="Proteomes" id="UP001279734">
    <property type="component" value="Unassembled WGS sequence"/>
</dbReference>
<organism evidence="1 2">
    <name type="scientific">Nepenthes gracilis</name>
    <name type="common">Slender pitcher plant</name>
    <dbReference type="NCBI Taxonomy" id="150966"/>
    <lineage>
        <taxon>Eukaryota</taxon>
        <taxon>Viridiplantae</taxon>
        <taxon>Streptophyta</taxon>
        <taxon>Embryophyta</taxon>
        <taxon>Tracheophyta</taxon>
        <taxon>Spermatophyta</taxon>
        <taxon>Magnoliopsida</taxon>
        <taxon>eudicotyledons</taxon>
        <taxon>Gunneridae</taxon>
        <taxon>Pentapetalae</taxon>
        <taxon>Caryophyllales</taxon>
        <taxon>Nepenthaceae</taxon>
        <taxon>Nepenthes</taxon>
    </lineage>
</organism>
<reference evidence="1" key="1">
    <citation type="submission" date="2023-05" db="EMBL/GenBank/DDBJ databases">
        <title>Nepenthes gracilis genome sequencing.</title>
        <authorList>
            <person name="Fukushima K."/>
        </authorList>
    </citation>
    <scope>NUCLEOTIDE SEQUENCE</scope>
    <source>
        <strain evidence="1">SING2019-196</strain>
    </source>
</reference>
<accession>A0AAD3S3Z8</accession>
<sequence>MGCLYFRHERMTAAIDGKMVLHLAKSVEITKTQINQPRFKYNLAKLKVNVSHRKGQQFMLNMLLVS</sequence>
<keyword evidence="2" id="KW-1185">Reference proteome</keyword>
<dbReference type="AlphaFoldDB" id="A0AAD3S3Z8"/>
<dbReference type="EMBL" id="BSYO01000004">
    <property type="protein sequence ID" value="GMH03819.1"/>
    <property type="molecule type" value="Genomic_DNA"/>
</dbReference>
<gene>
    <name evidence="1" type="ORF">Nepgr_005658</name>
</gene>
<evidence type="ECO:0000313" key="1">
    <source>
        <dbReference type="EMBL" id="GMH03819.1"/>
    </source>
</evidence>
<comment type="caution">
    <text evidence="1">The sequence shown here is derived from an EMBL/GenBank/DDBJ whole genome shotgun (WGS) entry which is preliminary data.</text>
</comment>
<evidence type="ECO:0000313" key="2">
    <source>
        <dbReference type="Proteomes" id="UP001279734"/>
    </source>
</evidence>